<dbReference type="EMBL" id="FMAE01000018">
    <property type="protein sequence ID" value="SCB51435.1"/>
    <property type="molecule type" value="Genomic_DNA"/>
</dbReference>
<evidence type="ECO:0000256" key="2">
    <source>
        <dbReference type="SAM" id="MobiDB-lite"/>
    </source>
</evidence>
<dbReference type="InterPro" id="IPR019734">
    <property type="entry name" value="TPR_rpt"/>
</dbReference>
<name>A0A1C3XGZ3_9BRAD</name>
<dbReference type="AlphaFoldDB" id="A0A1C3XGZ3"/>
<gene>
    <name evidence="4" type="ORF">GA0061099_101813</name>
</gene>
<dbReference type="SUPFAM" id="SSF48452">
    <property type="entry name" value="TPR-like"/>
    <property type="match status" value="1"/>
</dbReference>
<feature type="region of interest" description="Disordered" evidence="2">
    <location>
        <begin position="174"/>
        <end position="196"/>
    </location>
</feature>
<sequence>MRSNRIRCRRYLCSASPGPRPALLAMLATVLLAGCAAPDKHSLSPQQTSTSDLAHSEEIDPAVRERISHALGQDPDEGALRDALKQQPNNIDAAIPLARALLAGNRPNDALEVLDGVLLAAPGDLRALNAKAVVLDHEGRHQEAQELYRQALAAEPANPMLRNNFGLSLALERKTEAGDASPAPQAGGRHALARSR</sequence>
<proteinExistence type="predicted"/>
<evidence type="ECO:0000313" key="4">
    <source>
        <dbReference type="EMBL" id="SCB51435.1"/>
    </source>
</evidence>
<protein>
    <submittedName>
        <fullName evidence="4">Tetratricopeptide repeat-containing protein</fullName>
    </submittedName>
</protein>
<dbReference type="Gene3D" id="1.25.40.10">
    <property type="entry name" value="Tetratricopeptide repeat domain"/>
    <property type="match status" value="1"/>
</dbReference>
<dbReference type="PROSITE" id="PS50005">
    <property type="entry name" value="TPR"/>
    <property type="match status" value="1"/>
</dbReference>
<keyword evidence="3" id="KW-0732">Signal</keyword>
<dbReference type="Proteomes" id="UP000183174">
    <property type="component" value="Unassembled WGS sequence"/>
</dbReference>
<keyword evidence="1" id="KW-0802">TPR repeat</keyword>
<feature type="chain" id="PRO_5008686631" evidence="3">
    <location>
        <begin position="37"/>
        <end position="196"/>
    </location>
</feature>
<dbReference type="PROSITE" id="PS51257">
    <property type="entry name" value="PROKAR_LIPOPROTEIN"/>
    <property type="match status" value="1"/>
</dbReference>
<reference evidence="4 5" key="1">
    <citation type="submission" date="2016-08" db="EMBL/GenBank/DDBJ databases">
        <authorList>
            <person name="Seilhamer J.J."/>
        </authorList>
    </citation>
    <scope>NUCLEOTIDE SEQUENCE [LARGE SCALE GENOMIC DNA]</scope>
    <source>
        <strain evidence="4 5">CCBAU 10071</strain>
    </source>
</reference>
<accession>A0A1C3XGZ3</accession>
<evidence type="ECO:0000256" key="3">
    <source>
        <dbReference type="SAM" id="SignalP"/>
    </source>
</evidence>
<feature type="repeat" description="TPR" evidence="1">
    <location>
        <begin position="125"/>
        <end position="158"/>
    </location>
</feature>
<dbReference type="InterPro" id="IPR011990">
    <property type="entry name" value="TPR-like_helical_dom_sf"/>
</dbReference>
<feature type="signal peptide" evidence="3">
    <location>
        <begin position="1"/>
        <end position="36"/>
    </location>
</feature>
<evidence type="ECO:0000256" key="1">
    <source>
        <dbReference type="PROSITE-ProRule" id="PRU00339"/>
    </source>
</evidence>
<dbReference type="Pfam" id="PF14559">
    <property type="entry name" value="TPR_19"/>
    <property type="match status" value="1"/>
</dbReference>
<organism evidence="4 5">
    <name type="scientific">Bradyrhizobium yuanmingense</name>
    <dbReference type="NCBI Taxonomy" id="108015"/>
    <lineage>
        <taxon>Bacteria</taxon>
        <taxon>Pseudomonadati</taxon>
        <taxon>Pseudomonadota</taxon>
        <taxon>Alphaproteobacteria</taxon>
        <taxon>Hyphomicrobiales</taxon>
        <taxon>Nitrobacteraceae</taxon>
        <taxon>Bradyrhizobium</taxon>
    </lineage>
</organism>
<evidence type="ECO:0000313" key="5">
    <source>
        <dbReference type="Proteomes" id="UP000183174"/>
    </source>
</evidence>